<feature type="region of interest" description="Disordered" evidence="1">
    <location>
        <begin position="196"/>
        <end position="244"/>
    </location>
</feature>
<evidence type="ECO:0000259" key="2">
    <source>
        <dbReference type="SMART" id="SM00287"/>
    </source>
</evidence>
<dbReference type="SMART" id="SM00287">
    <property type="entry name" value="SH3b"/>
    <property type="match status" value="1"/>
</dbReference>
<dbReference type="Gene3D" id="2.30.30.40">
    <property type="entry name" value="SH3 Domains"/>
    <property type="match status" value="1"/>
</dbReference>
<dbReference type="InterPro" id="IPR003646">
    <property type="entry name" value="SH3-like_bac-type"/>
</dbReference>
<dbReference type="OrthoDB" id="2989771at2"/>
<evidence type="ECO:0000313" key="4">
    <source>
        <dbReference type="Proteomes" id="UP000292373"/>
    </source>
</evidence>
<organism evidence="3 4">
    <name type="scientific">Propioniciclava sinopodophylli</name>
    <dbReference type="NCBI Taxonomy" id="1837344"/>
    <lineage>
        <taxon>Bacteria</taxon>
        <taxon>Bacillati</taxon>
        <taxon>Actinomycetota</taxon>
        <taxon>Actinomycetes</taxon>
        <taxon>Propionibacteriales</taxon>
        <taxon>Propionibacteriaceae</taxon>
        <taxon>Propioniciclava</taxon>
    </lineage>
</organism>
<keyword evidence="4" id="KW-1185">Reference proteome</keyword>
<evidence type="ECO:0000313" key="3">
    <source>
        <dbReference type="EMBL" id="TBT88681.1"/>
    </source>
</evidence>
<dbReference type="RefSeq" id="WP_131166809.1">
    <property type="nucleotide sequence ID" value="NZ_SDMQ01000001.1"/>
</dbReference>
<sequence>MYEARRAADPQAAPSDAAAAFVVPARRAARSRGDFLRTRVAPTAVSVALLATSGAFALNLRATEEATATPAPVRAADPVSRDTARTLVETTEEAPAEEAPAEEAPAEAVEVVATEGAEAFIGGQWAAAIGAPAGTKFTQTDVVVRAQASGDAAKLGTVSEGDKVAILDRTANGFRQIKFGSTVGYVLDSKLGNKAPVKKEAPKTEAAAPKESTKESTTAAPAKESASKKEAAAPQETNLPAPGKSVLGLKPRAMVVYNAVTARWSFAAIGGYRATNNRSNHGSGGAIDFMTYKDSAKGWAVAKYVAANADAFKVDHIIFEQKIWTPYKPYWRPMADRGSITANHYDHVHVSVKL</sequence>
<feature type="domain" description="SH3b" evidence="2">
    <location>
        <begin position="132"/>
        <end position="195"/>
    </location>
</feature>
<protein>
    <recommendedName>
        <fullName evidence="2">SH3b domain-containing protein</fullName>
    </recommendedName>
</protein>
<evidence type="ECO:0000256" key="1">
    <source>
        <dbReference type="SAM" id="MobiDB-lite"/>
    </source>
</evidence>
<dbReference type="Proteomes" id="UP000292373">
    <property type="component" value="Unassembled WGS sequence"/>
</dbReference>
<dbReference type="Pfam" id="PF08239">
    <property type="entry name" value="SH3_3"/>
    <property type="match status" value="1"/>
</dbReference>
<name>A0A4Q9KH95_9ACTN</name>
<dbReference type="Pfam" id="PF26571">
    <property type="entry name" value="VldE"/>
    <property type="match status" value="1"/>
</dbReference>
<feature type="compositionally biased region" description="Low complexity" evidence="1">
    <location>
        <begin position="204"/>
        <end position="224"/>
    </location>
</feature>
<gene>
    <name evidence="3" type="ORF">ET989_01705</name>
</gene>
<dbReference type="EMBL" id="SDMQ01000001">
    <property type="protein sequence ID" value="TBT88681.1"/>
    <property type="molecule type" value="Genomic_DNA"/>
</dbReference>
<comment type="caution">
    <text evidence="3">The sequence shown here is derived from an EMBL/GenBank/DDBJ whole genome shotgun (WGS) entry which is preliminary data.</text>
</comment>
<proteinExistence type="predicted"/>
<dbReference type="AlphaFoldDB" id="A0A4Q9KH95"/>
<reference evidence="3 4" key="1">
    <citation type="submission" date="2019-01" db="EMBL/GenBank/DDBJ databases">
        <title>Lactibacter flavus gen. nov., sp. nov., a novel bacterium of the family Propionibacteriaceae isolated from raw milk and dairy products.</title>
        <authorList>
            <person name="Huptas C."/>
            <person name="Wenning M."/>
            <person name="Breitenwieser F."/>
            <person name="Doll E."/>
            <person name="Von Neubeck M."/>
            <person name="Busse H.-J."/>
            <person name="Scherer S."/>
        </authorList>
    </citation>
    <scope>NUCLEOTIDE SEQUENCE [LARGE SCALE GENOMIC DNA]</scope>
    <source>
        <strain evidence="3 4">KCTC 33808</strain>
    </source>
</reference>
<dbReference type="InterPro" id="IPR058593">
    <property type="entry name" value="ARB_07466-like_C"/>
</dbReference>
<accession>A0A4Q9KH95</accession>